<evidence type="ECO:0000256" key="1">
    <source>
        <dbReference type="SAM" id="SignalP"/>
    </source>
</evidence>
<dbReference type="Proteomes" id="UP001432075">
    <property type="component" value="Chromosome"/>
</dbReference>
<feature type="signal peptide" evidence="1">
    <location>
        <begin position="1"/>
        <end position="28"/>
    </location>
</feature>
<dbReference type="RefSeq" id="WP_328777563.1">
    <property type="nucleotide sequence ID" value="NZ_CP108057.1"/>
</dbReference>
<dbReference type="InterPro" id="IPR011042">
    <property type="entry name" value="6-blade_b-propeller_TolB-like"/>
</dbReference>
<dbReference type="InterPro" id="IPR052998">
    <property type="entry name" value="Hetero-Diels-Alderase-like"/>
</dbReference>
<dbReference type="Gene3D" id="2.120.10.30">
    <property type="entry name" value="TolB, C-terminal domain"/>
    <property type="match status" value="1"/>
</dbReference>
<dbReference type="InterPro" id="IPR054215">
    <property type="entry name" value="DUF6923"/>
</dbReference>
<keyword evidence="1" id="KW-0732">Signal</keyword>
<feature type="domain" description="DUF6923" evidence="2">
    <location>
        <begin position="88"/>
        <end position="254"/>
    </location>
</feature>
<organism evidence="3 4">
    <name type="scientific">Streptomyces goshikiensis</name>
    <dbReference type="NCBI Taxonomy" id="1942"/>
    <lineage>
        <taxon>Bacteria</taxon>
        <taxon>Bacillati</taxon>
        <taxon>Actinomycetota</taxon>
        <taxon>Actinomycetes</taxon>
        <taxon>Kitasatosporales</taxon>
        <taxon>Streptomycetaceae</taxon>
        <taxon>Streptomyces</taxon>
    </lineage>
</organism>
<dbReference type="Pfam" id="PF21959">
    <property type="entry name" value="DUF6923"/>
    <property type="match status" value="1"/>
</dbReference>
<reference evidence="3" key="1">
    <citation type="submission" date="2022-10" db="EMBL/GenBank/DDBJ databases">
        <title>The complete genomes of actinobacterial strains from the NBC collection.</title>
        <authorList>
            <person name="Joergensen T.S."/>
            <person name="Alvarez Arevalo M."/>
            <person name="Sterndorff E.B."/>
            <person name="Faurdal D."/>
            <person name="Vuksanovic O."/>
            <person name="Mourched A.-S."/>
            <person name="Charusanti P."/>
            <person name="Shaw S."/>
            <person name="Blin K."/>
            <person name="Weber T."/>
        </authorList>
    </citation>
    <scope>NUCLEOTIDE SEQUENCE</scope>
    <source>
        <strain evidence="3">NBC_00283</strain>
    </source>
</reference>
<keyword evidence="4" id="KW-1185">Reference proteome</keyword>
<protein>
    <recommendedName>
        <fullName evidence="2">DUF6923 domain-containing protein</fullName>
    </recommendedName>
</protein>
<gene>
    <name evidence="3" type="ORF">OHU17_30270</name>
</gene>
<evidence type="ECO:0000313" key="3">
    <source>
        <dbReference type="EMBL" id="WUO51073.1"/>
    </source>
</evidence>
<feature type="chain" id="PRO_5046252538" description="DUF6923 domain-containing protein" evidence="1">
    <location>
        <begin position="29"/>
        <end position="343"/>
    </location>
</feature>
<accession>A0ABZ1RW09</accession>
<dbReference type="PANTHER" id="PTHR42060:SF1">
    <property type="entry name" value="NHL REPEAT-CONTAINING PROTEIN"/>
    <property type="match status" value="1"/>
</dbReference>
<evidence type="ECO:0000313" key="4">
    <source>
        <dbReference type="Proteomes" id="UP001432075"/>
    </source>
</evidence>
<dbReference type="EMBL" id="CP108057">
    <property type="protein sequence ID" value="WUO51073.1"/>
    <property type="molecule type" value="Genomic_DNA"/>
</dbReference>
<sequence length="343" mass="35630">MVRLTRVAGAGAVAVALAVLASAPTAGATALAEPPPPLPSTLPAPAPAAPLSLVDPHIVRHFDLAGGQTPENIALEPDGSADLTFSFARQVAHVDKRGHVRTIATLPAVADPQTPEIGAAVTTGLARAHDGTLYVGYATGTDAAGVWRITPNGEVSRFTDEDLPARSFINGLALDERHGVLYAADSDPGKVWRISLDDGSATAWATGPDLERVGFFGANGIKVREGSVWVSNFDRGTLLRIPIEADGSAGPVETRATGLDGIDDFAFAGKGETVLAALNTTSEVAVVRRDGSHTVLLTAADGLSNPTSVAVNRQKVYVPSAAYNTQNDPNLLLARLEKHRPKP</sequence>
<dbReference type="PANTHER" id="PTHR42060">
    <property type="entry name" value="NHL REPEAT-CONTAINING PROTEIN-RELATED"/>
    <property type="match status" value="1"/>
</dbReference>
<name>A0ABZ1RW09_9ACTN</name>
<dbReference type="SUPFAM" id="SSF63829">
    <property type="entry name" value="Calcium-dependent phosphotriesterase"/>
    <property type="match status" value="1"/>
</dbReference>
<proteinExistence type="predicted"/>
<evidence type="ECO:0000259" key="2">
    <source>
        <dbReference type="Pfam" id="PF21959"/>
    </source>
</evidence>